<evidence type="ECO:0000256" key="8">
    <source>
        <dbReference type="SAM" id="Phobius"/>
    </source>
</evidence>
<keyword evidence="6" id="KW-0675">Receptor</keyword>
<dbReference type="PANTHER" id="PTHR15583">
    <property type="entry name" value="INTERLEUKIN-17 RECEPTOR"/>
    <property type="match status" value="1"/>
</dbReference>
<keyword evidence="3" id="KW-0732">Signal</keyword>
<sequence length="610" mass="68921">MSACGLEISEYESDRVICSQGLSDCTMKDEPFDVPEKNHVDVRNLTIYFKLCCGVDAPCELCLVIETEINIQLPKDLEDESHSGYDEDSDGEETERNFKAASVIVCYCAAATMSMCKKVEFTINHAALTREKFSVVIIEPSGISFSSRVIVYLKASPLIQQVDVPSLDEVCSQELQGRLDECDVPRLISVINKEMTQVELQFAGRNKSFPSMCIQYEKNGRCLGLNRTTIPLYSVTPCVCLQVWDEDGQRSRRSLSCPFNNTVLFQRNVWQNVSVSVGPGQMNNLRPMLWWNLSAPCRLEGEVWPCKKEDSCREMKGFRQQLSNGKWQQNSKGLWKKIGEFEEINLELSPCVKVKVKGMDQELGPFCFNNTDRWHWNLLIVGIMLLLCLTVLVSSYLLRHDFVKKWVWSWHHGGFVDIGMKCHVVLLSPPDVDDGVSESVCRLGSQLSNRGFSVSVDQWSRKEQCTLGPLPWLYSQLLELKSLGGRVVIVLTHKALERVEAWTHQNEGVIMMKREDKGFPQKCSPYSDVFTACLCLIQADKRLHGAAERFLLVTFDPNSSIDRSLPELLQGLRLFQLPPQTQALLSELAVAGDREGISQSTHIEQVNSAP</sequence>
<comment type="subcellular location">
    <subcellularLocation>
        <location evidence="1">Membrane</location>
        <topology evidence="1">Single-pass type I membrane protein</topology>
    </subcellularLocation>
</comment>
<evidence type="ECO:0000256" key="4">
    <source>
        <dbReference type="ARBA" id="ARBA00022989"/>
    </source>
</evidence>
<keyword evidence="2 8" id="KW-0812">Transmembrane</keyword>
<dbReference type="PANTHER" id="PTHR15583:SF12">
    <property type="entry name" value="INTERLEUKIN-17 RECEPTOR C"/>
    <property type="match status" value="1"/>
</dbReference>
<protein>
    <recommendedName>
        <fullName evidence="9">SEFIR domain-containing protein</fullName>
    </recommendedName>
</protein>
<evidence type="ECO:0000256" key="7">
    <source>
        <dbReference type="ARBA" id="ARBA00023180"/>
    </source>
</evidence>
<dbReference type="EMBL" id="JAUZQC010000004">
    <property type="protein sequence ID" value="KAK5872483.1"/>
    <property type="molecule type" value="Genomic_DNA"/>
</dbReference>
<dbReference type="GO" id="GO:0016020">
    <property type="term" value="C:membrane"/>
    <property type="evidence" value="ECO:0007669"/>
    <property type="project" value="UniProtKB-SubCell"/>
</dbReference>
<feature type="domain" description="SEFIR" evidence="9">
    <location>
        <begin position="437"/>
        <end position="588"/>
    </location>
</feature>
<dbReference type="InterPro" id="IPR039465">
    <property type="entry name" value="IL-17_rcpt-like"/>
</dbReference>
<keyword evidence="5 8" id="KW-0472">Membrane</keyword>
<dbReference type="AlphaFoldDB" id="A0AAN8AXP2"/>
<evidence type="ECO:0000259" key="9">
    <source>
        <dbReference type="Pfam" id="PF08357"/>
    </source>
</evidence>
<dbReference type="GO" id="GO:0030368">
    <property type="term" value="F:interleukin-17 receptor activity"/>
    <property type="evidence" value="ECO:0007669"/>
    <property type="project" value="InterPro"/>
</dbReference>
<evidence type="ECO:0000256" key="6">
    <source>
        <dbReference type="ARBA" id="ARBA00023170"/>
    </source>
</evidence>
<evidence type="ECO:0000313" key="11">
    <source>
        <dbReference type="Proteomes" id="UP001346869"/>
    </source>
</evidence>
<keyword evidence="7" id="KW-0325">Glycoprotein</keyword>
<keyword evidence="4 8" id="KW-1133">Transmembrane helix</keyword>
<keyword evidence="11" id="KW-1185">Reference proteome</keyword>
<evidence type="ECO:0000256" key="1">
    <source>
        <dbReference type="ARBA" id="ARBA00004479"/>
    </source>
</evidence>
<dbReference type="InterPro" id="IPR013568">
    <property type="entry name" value="SEFIR_dom"/>
</dbReference>
<dbReference type="Proteomes" id="UP001346869">
    <property type="component" value="Unassembled WGS sequence"/>
</dbReference>
<reference evidence="10 11" key="2">
    <citation type="journal article" date="2023" name="Mol. Biol. Evol.">
        <title>Genomics of Secondarily Temperate Adaptation in the Only Non-Antarctic Icefish.</title>
        <authorList>
            <person name="Rivera-Colon A.G."/>
            <person name="Rayamajhi N."/>
            <person name="Minhas B.F."/>
            <person name="Madrigal G."/>
            <person name="Bilyk K.T."/>
            <person name="Yoon V."/>
            <person name="Hune M."/>
            <person name="Gregory S."/>
            <person name="Cheng C.H.C."/>
            <person name="Catchen J.M."/>
        </authorList>
    </citation>
    <scope>NUCLEOTIDE SEQUENCE [LARGE SCALE GENOMIC DNA]</scope>
    <source>
        <strain evidence="10">JMC-PN-2008</strain>
    </source>
</reference>
<organism evidence="10 11">
    <name type="scientific">Eleginops maclovinus</name>
    <name type="common">Patagonian blennie</name>
    <name type="synonym">Eleginus maclovinus</name>
    <dbReference type="NCBI Taxonomy" id="56733"/>
    <lineage>
        <taxon>Eukaryota</taxon>
        <taxon>Metazoa</taxon>
        <taxon>Chordata</taxon>
        <taxon>Craniata</taxon>
        <taxon>Vertebrata</taxon>
        <taxon>Euteleostomi</taxon>
        <taxon>Actinopterygii</taxon>
        <taxon>Neopterygii</taxon>
        <taxon>Teleostei</taxon>
        <taxon>Neoteleostei</taxon>
        <taxon>Acanthomorphata</taxon>
        <taxon>Eupercaria</taxon>
        <taxon>Perciformes</taxon>
        <taxon>Notothenioidei</taxon>
        <taxon>Eleginopidae</taxon>
        <taxon>Eleginops</taxon>
    </lineage>
</organism>
<comment type="caution">
    <text evidence="10">The sequence shown here is derived from an EMBL/GenBank/DDBJ whole genome shotgun (WGS) entry which is preliminary data.</text>
</comment>
<evidence type="ECO:0000256" key="2">
    <source>
        <dbReference type="ARBA" id="ARBA00022692"/>
    </source>
</evidence>
<feature type="transmembrane region" description="Helical" evidence="8">
    <location>
        <begin position="374"/>
        <end position="398"/>
    </location>
</feature>
<proteinExistence type="predicted"/>
<evidence type="ECO:0000256" key="3">
    <source>
        <dbReference type="ARBA" id="ARBA00022729"/>
    </source>
</evidence>
<evidence type="ECO:0000256" key="5">
    <source>
        <dbReference type="ARBA" id="ARBA00023136"/>
    </source>
</evidence>
<gene>
    <name evidence="10" type="ORF">PBY51_013182</name>
</gene>
<dbReference type="Pfam" id="PF08357">
    <property type="entry name" value="SEFIR"/>
    <property type="match status" value="1"/>
</dbReference>
<name>A0AAN8AXP2_ELEMC</name>
<reference evidence="10 11" key="1">
    <citation type="journal article" date="2023" name="Genes (Basel)">
        <title>Chromosome-Level Genome Assembly and Circadian Gene Repertoire of the Patagonia Blennie Eleginops maclovinus-The Closest Ancestral Proxy of Antarctic Cryonotothenioids.</title>
        <authorList>
            <person name="Cheng C.C."/>
            <person name="Rivera-Colon A.G."/>
            <person name="Minhas B.F."/>
            <person name="Wilson L."/>
            <person name="Rayamajhi N."/>
            <person name="Vargas-Chacoff L."/>
            <person name="Catchen J.M."/>
        </authorList>
    </citation>
    <scope>NUCLEOTIDE SEQUENCE [LARGE SCALE GENOMIC DNA]</scope>
    <source>
        <strain evidence="10">JMC-PN-2008</strain>
    </source>
</reference>
<accession>A0AAN8AXP2</accession>
<dbReference type="Gene3D" id="3.40.50.11530">
    <property type="match status" value="1"/>
</dbReference>
<evidence type="ECO:0000313" key="10">
    <source>
        <dbReference type="EMBL" id="KAK5872483.1"/>
    </source>
</evidence>